<dbReference type="PANTHER" id="PTHR10900:SF77">
    <property type="entry name" value="FI19380P1"/>
    <property type="match status" value="1"/>
</dbReference>
<dbReference type="AlphaFoldDB" id="H2Y0L2"/>
<dbReference type="STRING" id="7719.ENSCINP00000035446"/>
<dbReference type="SMART" id="SM00554">
    <property type="entry name" value="FAS1"/>
    <property type="match status" value="1"/>
</dbReference>
<reference evidence="2" key="2">
    <citation type="submission" date="2025-08" db="UniProtKB">
        <authorList>
            <consortium name="Ensembl"/>
        </authorList>
    </citation>
    <scope>IDENTIFICATION</scope>
</reference>
<sequence length="122" mass="14283">MQRILDGDGDFTFFAPSNAAFERIPRHVRNRLFRKRQLLTRVIRFHLISGFSCSDKLQQRSYRHRTHLGGSVFTCPKKRGIFLGRKRKRLRAKVTESDIEASNGVIHAINNLLLPRKFKLLH</sequence>
<dbReference type="InterPro" id="IPR036378">
    <property type="entry name" value="FAS1_dom_sf"/>
</dbReference>
<proteinExistence type="predicted"/>
<organism evidence="2 3">
    <name type="scientific">Ciona intestinalis</name>
    <name type="common">Transparent sea squirt</name>
    <name type="synonym">Ascidia intestinalis</name>
    <dbReference type="NCBI Taxonomy" id="7719"/>
    <lineage>
        <taxon>Eukaryota</taxon>
        <taxon>Metazoa</taxon>
        <taxon>Chordata</taxon>
        <taxon>Tunicata</taxon>
        <taxon>Ascidiacea</taxon>
        <taxon>Phlebobranchia</taxon>
        <taxon>Cionidae</taxon>
        <taxon>Ciona</taxon>
    </lineage>
</organism>
<dbReference type="PANTHER" id="PTHR10900">
    <property type="entry name" value="PERIOSTIN-RELATED"/>
    <property type="match status" value="1"/>
</dbReference>
<dbReference type="Ensembl" id="ENSCINT00000034213.1">
    <property type="protein sequence ID" value="ENSCINP00000035446.1"/>
    <property type="gene ID" value="ENSCING00000019286.1"/>
</dbReference>
<keyword evidence="3" id="KW-1185">Reference proteome</keyword>
<dbReference type="GeneTree" id="ENSGT00530000063860"/>
<dbReference type="HOGENOM" id="CLU_031281_4_2_1"/>
<evidence type="ECO:0000259" key="1">
    <source>
        <dbReference type="PROSITE" id="PS50213"/>
    </source>
</evidence>
<reference evidence="2" key="3">
    <citation type="submission" date="2025-09" db="UniProtKB">
        <authorList>
            <consortium name="Ensembl"/>
        </authorList>
    </citation>
    <scope>IDENTIFICATION</scope>
</reference>
<dbReference type="InterPro" id="IPR000782">
    <property type="entry name" value="FAS1_domain"/>
</dbReference>
<dbReference type="Gene3D" id="2.30.180.10">
    <property type="entry name" value="FAS1 domain"/>
    <property type="match status" value="1"/>
</dbReference>
<dbReference type="Pfam" id="PF02469">
    <property type="entry name" value="Fasciclin"/>
    <property type="match status" value="1"/>
</dbReference>
<dbReference type="SUPFAM" id="SSF82153">
    <property type="entry name" value="FAS1 domain"/>
    <property type="match status" value="1"/>
</dbReference>
<dbReference type="PROSITE" id="PS50213">
    <property type="entry name" value="FAS1"/>
    <property type="match status" value="1"/>
</dbReference>
<evidence type="ECO:0000313" key="3">
    <source>
        <dbReference type="Proteomes" id="UP000008144"/>
    </source>
</evidence>
<dbReference type="InterPro" id="IPR050904">
    <property type="entry name" value="Adhesion/Biosynth-related"/>
</dbReference>
<protein>
    <recommendedName>
        <fullName evidence="1">FAS1 domain-containing protein</fullName>
    </recommendedName>
</protein>
<dbReference type="Proteomes" id="UP000008144">
    <property type="component" value="Unassembled WGS sequence"/>
</dbReference>
<reference evidence="3" key="1">
    <citation type="journal article" date="2002" name="Science">
        <title>The draft genome of Ciona intestinalis: insights into chordate and vertebrate origins.</title>
        <authorList>
            <person name="Dehal P."/>
            <person name="Satou Y."/>
            <person name="Campbell R.K."/>
            <person name="Chapman J."/>
            <person name="Degnan B."/>
            <person name="De Tomaso A."/>
            <person name="Davidson B."/>
            <person name="Di Gregorio A."/>
            <person name="Gelpke M."/>
            <person name="Goodstein D.M."/>
            <person name="Harafuji N."/>
            <person name="Hastings K.E."/>
            <person name="Ho I."/>
            <person name="Hotta K."/>
            <person name="Huang W."/>
            <person name="Kawashima T."/>
            <person name="Lemaire P."/>
            <person name="Martinez D."/>
            <person name="Meinertzhagen I.A."/>
            <person name="Necula S."/>
            <person name="Nonaka M."/>
            <person name="Putnam N."/>
            <person name="Rash S."/>
            <person name="Saiga H."/>
            <person name="Satake M."/>
            <person name="Terry A."/>
            <person name="Yamada L."/>
            <person name="Wang H.G."/>
            <person name="Awazu S."/>
            <person name="Azumi K."/>
            <person name="Boore J."/>
            <person name="Branno M."/>
            <person name="Chin-Bow S."/>
            <person name="DeSantis R."/>
            <person name="Doyle S."/>
            <person name="Francino P."/>
            <person name="Keys D.N."/>
            <person name="Haga S."/>
            <person name="Hayashi H."/>
            <person name="Hino K."/>
            <person name="Imai K.S."/>
            <person name="Inaba K."/>
            <person name="Kano S."/>
            <person name="Kobayashi K."/>
            <person name="Kobayashi M."/>
            <person name="Lee B.I."/>
            <person name="Makabe K.W."/>
            <person name="Manohar C."/>
            <person name="Matassi G."/>
            <person name="Medina M."/>
            <person name="Mochizuki Y."/>
            <person name="Mount S."/>
            <person name="Morishita T."/>
            <person name="Miura S."/>
            <person name="Nakayama A."/>
            <person name="Nishizaka S."/>
            <person name="Nomoto H."/>
            <person name="Ohta F."/>
            <person name="Oishi K."/>
            <person name="Rigoutsos I."/>
            <person name="Sano M."/>
            <person name="Sasaki A."/>
            <person name="Sasakura Y."/>
            <person name="Shoguchi E."/>
            <person name="Shin-i T."/>
            <person name="Spagnuolo A."/>
            <person name="Stainier D."/>
            <person name="Suzuki M.M."/>
            <person name="Tassy O."/>
            <person name="Takatori N."/>
            <person name="Tokuoka M."/>
            <person name="Yagi K."/>
            <person name="Yoshizaki F."/>
            <person name="Wada S."/>
            <person name="Zhang C."/>
            <person name="Hyatt P.D."/>
            <person name="Larimer F."/>
            <person name="Detter C."/>
            <person name="Doggett N."/>
            <person name="Glavina T."/>
            <person name="Hawkins T."/>
            <person name="Richardson P."/>
            <person name="Lucas S."/>
            <person name="Kohara Y."/>
            <person name="Levine M."/>
            <person name="Satoh N."/>
            <person name="Rokhsar D.S."/>
        </authorList>
    </citation>
    <scope>NUCLEOTIDE SEQUENCE [LARGE SCALE GENOMIC DNA]</scope>
</reference>
<name>H2Y0L2_CIOIN</name>
<dbReference type="InParanoid" id="H2Y0L2"/>
<feature type="domain" description="FAS1" evidence="1">
    <location>
        <begin position="1"/>
        <end position="113"/>
    </location>
</feature>
<accession>H2Y0L2</accession>
<evidence type="ECO:0000313" key="2">
    <source>
        <dbReference type="Ensembl" id="ENSCINP00000035446.1"/>
    </source>
</evidence>